<dbReference type="EMBL" id="GG662731">
    <property type="protein sequence ID" value="EAR93191.1"/>
    <property type="molecule type" value="Genomic_DNA"/>
</dbReference>
<dbReference type="Gene3D" id="3.40.50.300">
    <property type="entry name" value="P-loop containing nucleotide triphosphate hydrolases"/>
    <property type="match status" value="1"/>
</dbReference>
<dbReference type="PANTHER" id="PTHR47981:SF20">
    <property type="entry name" value="RAS-RELATED PROTEIN RAB-7A"/>
    <property type="match status" value="1"/>
</dbReference>
<dbReference type="InParanoid" id="Q239J9"/>
<comment type="similarity">
    <text evidence="1">Belongs to the small GTPase superfamily. Rab family.</text>
</comment>
<sequence>MINYQNINLEISKYQIMVIGDNLDGKSSVIKGLLRQKEFSQSAFQLPFQNLPKELTVNKKKVNLHLWDINTNFQLQEHFSLIKQTIQLQQGFILVFDVNNEESLRNLTKWYRIILETTLLEDINPKIYLLSTDCYHYNNGYKTLSKRDIDEWIEDNEVTKYIEIQRDIIYNMNYPYFKKLLTSILNHISIYGEN</sequence>
<keyword evidence="2" id="KW-0547">Nucleotide-binding</keyword>
<dbReference type="HOGENOM" id="CLU_1405109_0_0_1"/>
<dbReference type="GO" id="GO:0005764">
    <property type="term" value="C:lysosome"/>
    <property type="evidence" value="ECO:0007669"/>
    <property type="project" value="TreeGrafter"/>
</dbReference>
<keyword evidence="5" id="KW-1185">Reference proteome</keyword>
<dbReference type="Proteomes" id="UP000009168">
    <property type="component" value="Unassembled WGS sequence"/>
</dbReference>
<dbReference type="GO" id="GO:0005770">
    <property type="term" value="C:late endosome"/>
    <property type="evidence" value="ECO:0007669"/>
    <property type="project" value="TreeGrafter"/>
</dbReference>
<evidence type="ECO:0000256" key="2">
    <source>
        <dbReference type="ARBA" id="ARBA00022741"/>
    </source>
</evidence>
<dbReference type="InterPro" id="IPR027417">
    <property type="entry name" value="P-loop_NTPase"/>
</dbReference>
<proteinExistence type="inferred from homology"/>
<reference evidence="5" key="1">
    <citation type="journal article" date="2006" name="PLoS Biol.">
        <title>Macronuclear genome sequence of the ciliate Tetrahymena thermophila, a model eukaryote.</title>
        <authorList>
            <person name="Eisen J.A."/>
            <person name="Coyne R.S."/>
            <person name="Wu M."/>
            <person name="Wu D."/>
            <person name="Thiagarajan M."/>
            <person name="Wortman J.R."/>
            <person name="Badger J.H."/>
            <person name="Ren Q."/>
            <person name="Amedeo P."/>
            <person name="Jones K.M."/>
            <person name="Tallon L.J."/>
            <person name="Delcher A.L."/>
            <person name="Salzberg S.L."/>
            <person name="Silva J.C."/>
            <person name="Haas B.J."/>
            <person name="Majoros W.H."/>
            <person name="Farzad M."/>
            <person name="Carlton J.M."/>
            <person name="Smith R.K. Jr."/>
            <person name="Garg J."/>
            <person name="Pearlman R.E."/>
            <person name="Karrer K.M."/>
            <person name="Sun L."/>
            <person name="Manning G."/>
            <person name="Elde N.C."/>
            <person name="Turkewitz A.P."/>
            <person name="Asai D.J."/>
            <person name="Wilkes D.E."/>
            <person name="Wang Y."/>
            <person name="Cai H."/>
            <person name="Collins K."/>
            <person name="Stewart B.A."/>
            <person name="Lee S.R."/>
            <person name="Wilamowska K."/>
            <person name="Weinberg Z."/>
            <person name="Ruzzo W.L."/>
            <person name="Wloga D."/>
            <person name="Gaertig J."/>
            <person name="Frankel J."/>
            <person name="Tsao C.-C."/>
            <person name="Gorovsky M.A."/>
            <person name="Keeling P.J."/>
            <person name="Waller R.F."/>
            <person name="Patron N.J."/>
            <person name="Cherry J.M."/>
            <person name="Stover N.A."/>
            <person name="Krieger C.J."/>
            <person name="del Toro C."/>
            <person name="Ryder H.F."/>
            <person name="Williamson S.C."/>
            <person name="Barbeau R.A."/>
            <person name="Hamilton E.P."/>
            <person name="Orias E."/>
        </authorList>
    </citation>
    <scope>NUCLEOTIDE SEQUENCE [LARGE SCALE GENOMIC DNA]</scope>
    <source>
        <strain evidence="5">SB210</strain>
    </source>
</reference>
<dbReference type="GeneID" id="7842466"/>
<organism evidence="4 5">
    <name type="scientific">Tetrahymena thermophila (strain SB210)</name>
    <dbReference type="NCBI Taxonomy" id="312017"/>
    <lineage>
        <taxon>Eukaryota</taxon>
        <taxon>Sar</taxon>
        <taxon>Alveolata</taxon>
        <taxon>Ciliophora</taxon>
        <taxon>Intramacronucleata</taxon>
        <taxon>Oligohymenophorea</taxon>
        <taxon>Hymenostomatida</taxon>
        <taxon>Tetrahymenina</taxon>
        <taxon>Tetrahymenidae</taxon>
        <taxon>Tetrahymena</taxon>
    </lineage>
</organism>
<dbReference type="Pfam" id="PF00071">
    <property type="entry name" value="Ras"/>
    <property type="match status" value="1"/>
</dbReference>
<dbReference type="RefSeq" id="XP_001013436.1">
    <property type="nucleotide sequence ID" value="XM_001013436.1"/>
</dbReference>
<accession>Q239J9</accession>
<protein>
    <submittedName>
        <fullName evidence="4">Gtr1/RagA G motif protein</fullName>
    </submittedName>
</protein>
<dbReference type="GO" id="GO:0005525">
    <property type="term" value="F:GTP binding"/>
    <property type="evidence" value="ECO:0007669"/>
    <property type="project" value="UniProtKB-KW"/>
</dbReference>
<dbReference type="PANTHER" id="PTHR47981">
    <property type="entry name" value="RAB FAMILY"/>
    <property type="match status" value="1"/>
</dbReference>
<dbReference type="GO" id="GO:0090385">
    <property type="term" value="P:phagosome-lysosome fusion"/>
    <property type="evidence" value="ECO:0007669"/>
    <property type="project" value="TreeGrafter"/>
</dbReference>
<evidence type="ECO:0000256" key="3">
    <source>
        <dbReference type="ARBA" id="ARBA00023134"/>
    </source>
</evidence>
<dbReference type="GO" id="GO:0045335">
    <property type="term" value="C:phagocytic vesicle"/>
    <property type="evidence" value="ECO:0007669"/>
    <property type="project" value="TreeGrafter"/>
</dbReference>
<dbReference type="AlphaFoldDB" id="Q239J9"/>
<evidence type="ECO:0000313" key="4">
    <source>
        <dbReference type="EMBL" id="EAR93191.1"/>
    </source>
</evidence>
<dbReference type="KEGG" id="tet:TTHERM_01227710"/>
<dbReference type="SUPFAM" id="SSF52540">
    <property type="entry name" value="P-loop containing nucleoside triphosphate hydrolases"/>
    <property type="match status" value="1"/>
</dbReference>
<evidence type="ECO:0000313" key="5">
    <source>
        <dbReference type="Proteomes" id="UP000009168"/>
    </source>
</evidence>
<dbReference type="InterPro" id="IPR001806">
    <property type="entry name" value="Small_GTPase"/>
</dbReference>
<dbReference type="GO" id="GO:0003924">
    <property type="term" value="F:GTPase activity"/>
    <property type="evidence" value="ECO:0007669"/>
    <property type="project" value="InterPro"/>
</dbReference>
<keyword evidence="3" id="KW-0342">GTP-binding</keyword>
<dbReference type="PROSITE" id="PS51419">
    <property type="entry name" value="RAB"/>
    <property type="match status" value="1"/>
</dbReference>
<gene>
    <name evidence="4" type="ORF">TTHERM_01227710</name>
</gene>
<evidence type="ECO:0000256" key="1">
    <source>
        <dbReference type="ARBA" id="ARBA00006270"/>
    </source>
</evidence>
<name>Q239J9_TETTS</name>